<dbReference type="AlphaFoldDB" id="A0A0F6YLX8"/>
<name>A0A0F6YLX8_9BACT</name>
<reference evidence="2 3" key="1">
    <citation type="submission" date="2015-03" db="EMBL/GenBank/DDBJ databases">
        <title>Genome assembly of Sandaracinus amylolyticus DSM 53668.</title>
        <authorList>
            <person name="Sharma G."/>
            <person name="Subramanian S."/>
        </authorList>
    </citation>
    <scope>NUCLEOTIDE SEQUENCE [LARGE SCALE GENOMIC DNA]</scope>
    <source>
        <strain evidence="2 3">DSM 53668</strain>
    </source>
</reference>
<dbReference type="KEGG" id="samy:DB32_006877"/>
<dbReference type="STRING" id="927083.DB32_006877"/>
<sequence length="107" mass="11035">MDRPDPDLEGWASASRDGIASRGTLDDYLDPDDDGDGISTIDQTRTRTAIRATTTATATGGPTTSTRRASVQPGGFSGAALCAASPGSRPSGAAMLVLEIAQRPRTR</sequence>
<feature type="region of interest" description="Disordered" evidence="1">
    <location>
        <begin position="1"/>
        <end position="73"/>
    </location>
</feature>
<keyword evidence="3" id="KW-1185">Reference proteome</keyword>
<feature type="compositionally biased region" description="Acidic residues" evidence="1">
    <location>
        <begin position="27"/>
        <end position="36"/>
    </location>
</feature>
<organism evidence="2 3">
    <name type="scientific">Sandaracinus amylolyticus</name>
    <dbReference type="NCBI Taxonomy" id="927083"/>
    <lineage>
        <taxon>Bacteria</taxon>
        <taxon>Pseudomonadati</taxon>
        <taxon>Myxococcota</taxon>
        <taxon>Polyangia</taxon>
        <taxon>Polyangiales</taxon>
        <taxon>Sandaracinaceae</taxon>
        <taxon>Sandaracinus</taxon>
    </lineage>
</organism>
<gene>
    <name evidence="2" type="ORF">DB32_006877</name>
</gene>
<evidence type="ECO:0000313" key="2">
    <source>
        <dbReference type="EMBL" id="AKF09728.1"/>
    </source>
</evidence>
<feature type="compositionally biased region" description="Low complexity" evidence="1">
    <location>
        <begin position="37"/>
        <end position="69"/>
    </location>
</feature>
<dbReference type="Proteomes" id="UP000034883">
    <property type="component" value="Chromosome"/>
</dbReference>
<accession>A0A0F6YLX8</accession>
<proteinExistence type="predicted"/>
<dbReference type="RefSeq" id="WP_053236752.1">
    <property type="nucleotide sequence ID" value="NZ_CP011125.1"/>
</dbReference>
<evidence type="ECO:0000256" key="1">
    <source>
        <dbReference type="SAM" id="MobiDB-lite"/>
    </source>
</evidence>
<evidence type="ECO:0000313" key="3">
    <source>
        <dbReference type="Proteomes" id="UP000034883"/>
    </source>
</evidence>
<protein>
    <submittedName>
        <fullName evidence="2">Uncharacterized protein</fullName>
    </submittedName>
</protein>
<dbReference type="EMBL" id="CP011125">
    <property type="protein sequence ID" value="AKF09728.1"/>
    <property type="molecule type" value="Genomic_DNA"/>
</dbReference>